<evidence type="ECO:0000313" key="3">
    <source>
        <dbReference type="Proteomes" id="UP000179242"/>
    </source>
</evidence>
<dbReference type="SUPFAM" id="SSF47413">
    <property type="entry name" value="lambda repressor-like DNA-binding domains"/>
    <property type="match status" value="1"/>
</dbReference>
<organism evidence="2 3">
    <name type="scientific">candidate division WOR-1 bacterium RIFOXYC2_FULL_46_14</name>
    <dbReference type="NCBI Taxonomy" id="1802587"/>
    <lineage>
        <taxon>Bacteria</taxon>
        <taxon>Bacillati</taxon>
        <taxon>Saganbacteria</taxon>
    </lineage>
</organism>
<dbReference type="InterPro" id="IPR010982">
    <property type="entry name" value="Lambda_DNA-bd_dom_sf"/>
</dbReference>
<feature type="domain" description="HTH cro/C1-type" evidence="1">
    <location>
        <begin position="17"/>
        <end position="74"/>
    </location>
</feature>
<dbReference type="GO" id="GO:0003677">
    <property type="term" value="F:DNA binding"/>
    <property type="evidence" value="ECO:0007669"/>
    <property type="project" value="InterPro"/>
</dbReference>
<dbReference type="Pfam" id="PF01381">
    <property type="entry name" value="HTH_3"/>
    <property type="match status" value="1"/>
</dbReference>
<sequence length="76" mass="8677">MQHLCYNIFAVNLGKNIEKYRKQAGLSREKLAFKCGGKFTANHLLRVERGMVKNPGIEMVRAIAKELLLFVDTLLK</sequence>
<dbReference type="SMART" id="SM00530">
    <property type="entry name" value="HTH_XRE"/>
    <property type="match status" value="1"/>
</dbReference>
<dbReference type="CDD" id="cd00093">
    <property type="entry name" value="HTH_XRE"/>
    <property type="match status" value="1"/>
</dbReference>
<dbReference type="Proteomes" id="UP000179242">
    <property type="component" value="Unassembled WGS sequence"/>
</dbReference>
<dbReference type="AlphaFoldDB" id="A0A1F4U3Z0"/>
<protein>
    <recommendedName>
        <fullName evidence="1">HTH cro/C1-type domain-containing protein</fullName>
    </recommendedName>
</protein>
<gene>
    <name evidence="2" type="ORF">A2438_06880</name>
</gene>
<evidence type="ECO:0000259" key="1">
    <source>
        <dbReference type="PROSITE" id="PS50943"/>
    </source>
</evidence>
<name>A0A1F4U3Z0_UNCSA</name>
<dbReference type="InterPro" id="IPR001387">
    <property type="entry name" value="Cro/C1-type_HTH"/>
</dbReference>
<evidence type="ECO:0000313" key="2">
    <source>
        <dbReference type="EMBL" id="OGC39688.1"/>
    </source>
</evidence>
<dbReference type="PROSITE" id="PS50943">
    <property type="entry name" value="HTH_CROC1"/>
    <property type="match status" value="1"/>
</dbReference>
<accession>A0A1F4U3Z0</accession>
<reference evidence="2 3" key="1">
    <citation type="journal article" date="2016" name="Nat. Commun.">
        <title>Thousands of microbial genomes shed light on interconnected biogeochemical processes in an aquifer system.</title>
        <authorList>
            <person name="Anantharaman K."/>
            <person name="Brown C.T."/>
            <person name="Hug L.A."/>
            <person name="Sharon I."/>
            <person name="Castelle C.J."/>
            <person name="Probst A.J."/>
            <person name="Thomas B.C."/>
            <person name="Singh A."/>
            <person name="Wilkins M.J."/>
            <person name="Karaoz U."/>
            <person name="Brodie E.L."/>
            <person name="Williams K.H."/>
            <person name="Hubbard S.S."/>
            <person name="Banfield J.F."/>
        </authorList>
    </citation>
    <scope>NUCLEOTIDE SEQUENCE [LARGE SCALE GENOMIC DNA]</scope>
</reference>
<dbReference type="Gene3D" id="1.10.260.40">
    <property type="entry name" value="lambda repressor-like DNA-binding domains"/>
    <property type="match status" value="1"/>
</dbReference>
<dbReference type="EMBL" id="MEUJ01000006">
    <property type="protein sequence ID" value="OGC39688.1"/>
    <property type="molecule type" value="Genomic_DNA"/>
</dbReference>
<comment type="caution">
    <text evidence="2">The sequence shown here is derived from an EMBL/GenBank/DDBJ whole genome shotgun (WGS) entry which is preliminary data.</text>
</comment>
<proteinExistence type="predicted"/>